<sequence length="272" mass="29521">MALLRAARPPRNLENIKRGRSLKRQAHHGPVTGIAVHNNTNDAAKASLVCSVLTKDAGAEERASAAEGLHQNSVHTTLRAALSPSLRTTALSVRRHPLRAASPPSPCVTALSARPASLPLRASSPLRSLYPLPYDIKPAPPPLCLPPVRLSPVFTLPANSDPDHQLHPSPLRVRARRADRRGRDHSADKNSASSPIAPALYTASSEPRPATTAPSKHEVAPTIRLAEFHRQQPKCYHRIMHSIFTVTIGHILHALSQPGEEDAFDRDQIPDE</sequence>
<comment type="caution">
    <text evidence="2">The sequence shown here is derived from an EMBL/GenBank/DDBJ whole genome shotgun (WGS) entry which is preliminary data.</text>
</comment>
<evidence type="ECO:0000313" key="2">
    <source>
        <dbReference type="EMBL" id="TFY60327.1"/>
    </source>
</evidence>
<proteinExistence type="predicted"/>
<feature type="region of interest" description="Disordered" evidence="1">
    <location>
        <begin position="159"/>
        <end position="198"/>
    </location>
</feature>
<evidence type="ECO:0000256" key="1">
    <source>
        <dbReference type="SAM" id="MobiDB-lite"/>
    </source>
</evidence>
<reference evidence="2 3" key="1">
    <citation type="submission" date="2019-01" db="EMBL/GenBank/DDBJ databases">
        <title>Genome sequencing of the rare red list fungi Fomitopsis rosea.</title>
        <authorList>
            <person name="Buettner E."/>
            <person name="Kellner H."/>
        </authorList>
    </citation>
    <scope>NUCLEOTIDE SEQUENCE [LARGE SCALE GENOMIC DNA]</scope>
    <source>
        <strain evidence="2 3">DSM 105464</strain>
    </source>
</reference>
<feature type="region of interest" description="Disordered" evidence="1">
    <location>
        <begin position="1"/>
        <end position="26"/>
    </location>
</feature>
<organism evidence="2 3">
    <name type="scientific">Rhodofomes roseus</name>
    <dbReference type="NCBI Taxonomy" id="34475"/>
    <lineage>
        <taxon>Eukaryota</taxon>
        <taxon>Fungi</taxon>
        <taxon>Dikarya</taxon>
        <taxon>Basidiomycota</taxon>
        <taxon>Agaricomycotina</taxon>
        <taxon>Agaricomycetes</taxon>
        <taxon>Polyporales</taxon>
        <taxon>Rhodofomes</taxon>
    </lineage>
</organism>
<accession>A0A4Y9YFI5</accession>
<name>A0A4Y9YFI5_9APHY</name>
<gene>
    <name evidence="2" type="ORF">EVJ58_g5220</name>
</gene>
<dbReference type="EMBL" id="SEKV01000259">
    <property type="protein sequence ID" value="TFY60327.1"/>
    <property type="molecule type" value="Genomic_DNA"/>
</dbReference>
<dbReference type="AlphaFoldDB" id="A0A4Y9YFI5"/>
<protein>
    <submittedName>
        <fullName evidence="2">Uncharacterized protein</fullName>
    </submittedName>
</protein>
<evidence type="ECO:0000313" key="3">
    <source>
        <dbReference type="Proteomes" id="UP000298390"/>
    </source>
</evidence>
<dbReference type="Proteomes" id="UP000298390">
    <property type="component" value="Unassembled WGS sequence"/>
</dbReference>